<evidence type="ECO:0000256" key="10">
    <source>
        <dbReference type="RuleBase" id="RU361207"/>
    </source>
</evidence>
<accession>A0A0K2G9G5</accession>
<keyword evidence="5 10" id="KW-0328">Glycosyltransferase</keyword>
<evidence type="ECO:0000313" key="13">
    <source>
        <dbReference type="Proteomes" id="UP000069205"/>
    </source>
</evidence>
<comment type="similarity">
    <text evidence="2 10">Belongs to the disproportionating enzyme family.</text>
</comment>
<dbReference type="OrthoDB" id="9763489at2"/>
<dbReference type="SUPFAM" id="SSF51445">
    <property type="entry name" value="(Trans)glycosidases"/>
    <property type="match status" value="1"/>
</dbReference>
<dbReference type="Proteomes" id="UP000069205">
    <property type="component" value="Chromosome"/>
</dbReference>
<dbReference type="AlphaFoldDB" id="A0A0K2G9G5"/>
<proteinExistence type="inferred from homology"/>
<dbReference type="PANTHER" id="PTHR32438">
    <property type="entry name" value="4-ALPHA-GLUCANOTRANSFERASE DPE1, CHLOROPLASTIC/AMYLOPLASTIC"/>
    <property type="match status" value="1"/>
</dbReference>
<dbReference type="PATRIC" id="fig|42253.5.peg.1148"/>
<dbReference type="InterPro" id="IPR003385">
    <property type="entry name" value="Glyco_hydro_77"/>
</dbReference>
<dbReference type="KEGG" id="nmv:NITMOv2_1162"/>
<dbReference type="NCBIfam" id="TIGR00217">
    <property type="entry name" value="malQ"/>
    <property type="match status" value="1"/>
</dbReference>
<reference evidence="12 13" key="1">
    <citation type="journal article" date="2015" name="Proc. Natl. Acad. Sci. U.S.A.">
        <title>Expanded metabolic versatility of ubiquitous nitrite-oxidizing bacteria from the genus Nitrospira.</title>
        <authorList>
            <person name="Koch H."/>
            <person name="Lucker S."/>
            <person name="Albertsen M."/>
            <person name="Kitzinger K."/>
            <person name="Herbold C."/>
            <person name="Spieck E."/>
            <person name="Nielsen P.H."/>
            <person name="Wagner M."/>
            <person name="Daims H."/>
        </authorList>
    </citation>
    <scope>NUCLEOTIDE SEQUENCE [LARGE SCALE GENOMIC DNA]</scope>
    <source>
        <strain evidence="12 13">NSP M-1</strain>
    </source>
</reference>
<evidence type="ECO:0000313" key="12">
    <source>
        <dbReference type="EMBL" id="ALA57593.1"/>
    </source>
</evidence>
<dbReference type="InterPro" id="IPR017853">
    <property type="entry name" value="GH"/>
</dbReference>
<evidence type="ECO:0000256" key="6">
    <source>
        <dbReference type="ARBA" id="ARBA00022679"/>
    </source>
</evidence>
<dbReference type="Gene3D" id="3.20.20.80">
    <property type="entry name" value="Glycosidases"/>
    <property type="match status" value="1"/>
</dbReference>
<keyword evidence="13" id="KW-1185">Reference proteome</keyword>
<evidence type="ECO:0000256" key="2">
    <source>
        <dbReference type="ARBA" id="ARBA00005684"/>
    </source>
</evidence>
<name>A0A0K2G9G5_NITMO</name>
<dbReference type="RefSeq" id="WP_053378911.1">
    <property type="nucleotide sequence ID" value="NZ_CP011801.1"/>
</dbReference>
<keyword evidence="6 10" id="KW-0808">Transferase</keyword>
<dbReference type="Pfam" id="PF21226">
    <property type="entry name" value="MalQ_N"/>
    <property type="match status" value="1"/>
</dbReference>
<dbReference type="Pfam" id="PF02446">
    <property type="entry name" value="Glyco_hydro_77"/>
    <property type="match status" value="1"/>
</dbReference>
<comment type="catalytic activity">
    <reaction evidence="1 10">
        <text>Transfers a segment of a (1-&gt;4)-alpha-D-glucan to a new position in an acceptor, which may be glucose or a (1-&gt;4)-alpha-D-glucan.</text>
        <dbReference type="EC" id="2.4.1.25"/>
    </reaction>
</comment>
<sequence length="749" mass="83892">MYDQPETELLRLLAERAGIASEYHDIAGTQHVTTDETRRAILAAMGFRPTDRAALIEELTAWDNGPWLRGCDPVRVTTVGRDPGSWSLYVPCESPDDQRVQVHWLIHAENGEKRYEREEGPGLAIGDSRIIDNRRYITLTFPLPSDLPMGYYEVKAWAQGGQAAAEASFRLIVAPDRCHVPDTIRQGERLWGFALQLYSLRSERNWGIGDFRDLGDVVEWAGKLGAGVLGLNPLHALKNVKPYHISPYAPTSRLFLNDLYIDVEQVAECKTSPEVQKRLADPSFRAQLDAARASELVDYNAVASAKRAVLDLCYRAFLRENFEGTEPDLTPKTARGWFFHQYVQQEGEPLAQYALFQALEDERQFVQSRSVVWADWPEHYRSPASDAVAEFKRRHMKRVRFFQYLQWLAADQMATLVAKTHEAGMPIGFYHDLALGSDRYGADGWRFQDVLAMKADCGAPPDAFAPEGQNWGLSPADPVRLRAGGYEYVIEILRNNLRYGGAIRIDHVMALFRLFWIPRGLPASKGTYVHYPAEDLLAILALESARAKALVIGEDLGTVPDWVRERLAAAGVLSYRVFYFERTGSGALKPPGSYPAQSLAVVTTHDLPTLAGYWEGADIETRAKLGLFASDQARIAMLAERRTDKARILAALKSEGLLPEGVPDDPAHTPAMTTELADAVHQYLARTPSWIVLANVEDLLGVRAQTNLPGTVDEHPNWCRKLPVSLRELMRDPRSERLAGQLRQARPVV</sequence>
<dbReference type="EMBL" id="CP011801">
    <property type="protein sequence ID" value="ALA57593.1"/>
    <property type="molecule type" value="Genomic_DNA"/>
</dbReference>
<gene>
    <name evidence="12" type="primary">malQ</name>
    <name evidence="12" type="ORF">NITMOv2_1162</name>
</gene>
<evidence type="ECO:0000259" key="11">
    <source>
        <dbReference type="Pfam" id="PF21226"/>
    </source>
</evidence>
<evidence type="ECO:0000256" key="9">
    <source>
        <dbReference type="ARBA" id="ARBA00031501"/>
    </source>
</evidence>
<dbReference type="PANTHER" id="PTHR32438:SF5">
    <property type="entry name" value="4-ALPHA-GLUCANOTRANSFERASE DPE1, CHLOROPLASTIC_AMYLOPLASTIC"/>
    <property type="match status" value="1"/>
</dbReference>
<evidence type="ECO:0000256" key="1">
    <source>
        <dbReference type="ARBA" id="ARBA00000439"/>
    </source>
</evidence>
<dbReference type="EC" id="2.4.1.25" evidence="3 10"/>
<protein>
    <recommendedName>
        <fullName evidence="4 10">4-alpha-glucanotransferase</fullName>
        <ecNumber evidence="3 10">2.4.1.25</ecNumber>
    </recommendedName>
    <alternativeName>
        <fullName evidence="8 10">Amylomaltase</fullName>
    </alternativeName>
    <alternativeName>
        <fullName evidence="9 10">Disproportionating enzyme</fullName>
    </alternativeName>
</protein>
<organism evidence="12 13">
    <name type="scientific">Nitrospira moscoviensis</name>
    <dbReference type="NCBI Taxonomy" id="42253"/>
    <lineage>
        <taxon>Bacteria</taxon>
        <taxon>Pseudomonadati</taxon>
        <taxon>Nitrospirota</taxon>
        <taxon>Nitrospiria</taxon>
        <taxon>Nitrospirales</taxon>
        <taxon>Nitrospiraceae</taxon>
        <taxon>Nitrospira</taxon>
    </lineage>
</organism>
<evidence type="ECO:0000256" key="4">
    <source>
        <dbReference type="ARBA" id="ARBA00020295"/>
    </source>
</evidence>
<dbReference type="STRING" id="42253.NITMOv2_1162"/>
<feature type="domain" description="MalQ N-terminal beta-sandwich" evidence="11">
    <location>
        <begin position="88"/>
        <end position="175"/>
    </location>
</feature>
<evidence type="ECO:0000256" key="7">
    <source>
        <dbReference type="ARBA" id="ARBA00023277"/>
    </source>
</evidence>
<dbReference type="GO" id="GO:0005975">
    <property type="term" value="P:carbohydrate metabolic process"/>
    <property type="evidence" value="ECO:0007669"/>
    <property type="project" value="InterPro"/>
</dbReference>
<keyword evidence="7 10" id="KW-0119">Carbohydrate metabolism</keyword>
<dbReference type="GO" id="GO:0004134">
    <property type="term" value="F:4-alpha-glucanotransferase activity"/>
    <property type="evidence" value="ECO:0007669"/>
    <property type="project" value="UniProtKB-EC"/>
</dbReference>
<evidence type="ECO:0000256" key="5">
    <source>
        <dbReference type="ARBA" id="ARBA00022676"/>
    </source>
</evidence>
<dbReference type="InterPro" id="IPR048458">
    <property type="entry name" value="MalQ_N"/>
</dbReference>
<evidence type="ECO:0000256" key="8">
    <source>
        <dbReference type="ARBA" id="ARBA00031423"/>
    </source>
</evidence>
<evidence type="ECO:0000256" key="3">
    <source>
        <dbReference type="ARBA" id="ARBA00012560"/>
    </source>
</evidence>